<keyword evidence="3" id="KW-1185">Reference proteome</keyword>
<feature type="signal peptide" evidence="1">
    <location>
        <begin position="1"/>
        <end position="27"/>
    </location>
</feature>
<organism evidence="2 3">
    <name type="scientific">Lysobacter koreensis</name>
    <dbReference type="NCBI Taxonomy" id="266122"/>
    <lineage>
        <taxon>Bacteria</taxon>
        <taxon>Pseudomonadati</taxon>
        <taxon>Pseudomonadota</taxon>
        <taxon>Gammaproteobacteria</taxon>
        <taxon>Lysobacterales</taxon>
        <taxon>Lysobacteraceae</taxon>
        <taxon>Lysobacter</taxon>
    </lineage>
</organism>
<protein>
    <submittedName>
        <fullName evidence="2">Uncharacterized protein</fullName>
    </submittedName>
</protein>
<name>A0ABW2YNX8_9GAMM</name>
<evidence type="ECO:0000313" key="3">
    <source>
        <dbReference type="Proteomes" id="UP001597090"/>
    </source>
</evidence>
<sequence>MALRSLLLAAVVGVAALGTFHSPAAQAEGYLSISVGTPSPYYRGGYGHGHRGDVVWVPAHWVSTYRGRVLVPGRYVRVAGYGRGHGYGYGPGYGHGGYRGGPVYYGAPPIRPLPGAFYEQRGGRSYDAYYGRGGYRGW</sequence>
<dbReference type="EMBL" id="JBHTIH010000002">
    <property type="protein sequence ID" value="MFD0738516.1"/>
    <property type="molecule type" value="Genomic_DNA"/>
</dbReference>
<evidence type="ECO:0000256" key="1">
    <source>
        <dbReference type="SAM" id="SignalP"/>
    </source>
</evidence>
<reference evidence="3" key="1">
    <citation type="journal article" date="2019" name="Int. J. Syst. Evol. Microbiol.">
        <title>The Global Catalogue of Microorganisms (GCM) 10K type strain sequencing project: providing services to taxonomists for standard genome sequencing and annotation.</title>
        <authorList>
            <consortium name="The Broad Institute Genomics Platform"/>
            <consortium name="The Broad Institute Genome Sequencing Center for Infectious Disease"/>
            <person name="Wu L."/>
            <person name="Ma J."/>
        </authorList>
    </citation>
    <scope>NUCLEOTIDE SEQUENCE [LARGE SCALE GENOMIC DNA]</scope>
    <source>
        <strain evidence="3">CCUG 55491</strain>
    </source>
</reference>
<accession>A0ABW2YNX8</accession>
<gene>
    <name evidence="2" type="ORF">ACFQZQ_04345</name>
</gene>
<dbReference type="Proteomes" id="UP001597090">
    <property type="component" value="Unassembled WGS sequence"/>
</dbReference>
<keyword evidence="1" id="KW-0732">Signal</keyword>
<proteinExistence type="predicted"/>
<feature type="chain" id="PRO_5045182199" evidence="1">
    <location>
        <begin position="28"/>
        <end position="138"/>
    </location>
</feature>
<evidence type="ECO:0000313" key="2">
    <source>
        <dbReference type="EMBL" id="MFD0738516.1"/>
    </source>
</evidence>
<comment type="caution">
    <text evidence="2">The sequence shown here is derived from an EMBL/GenBank/DDBJ whole genome shotgun (WGS) entry which is preliminary data.</text>
</comment>
<dbReference type="RefSeq" id="WP_386811433.1">
    <property type="nucleotide sequence ID" value="NZ_JBHTIH010000002.1"/>
</dbReference>